<sequence length="417" mass="48157">SISSPLKSKRSAKKLNSLYTSDNYCPICGVYLCCIQYISNQLTESQNEEDEYPLDDRIQELVRYHFLSTKNECQMKLCQWQQDMLHRMEEKHQRKTVASLSSTSSSPTSGKLGYISTLNLPEATPSYTSTSLSQQTVAPLIDVTKLENVKPIKTYPMSARIGVALATSDKYIMAYEHFPKCLVIFDQHVEHCKLLLKKECYDVIDICWSPFIKEFCCITRDELFTCEPESGLIHEVEPLQMSVNELITSVACSHEQYVYLCYSYGAVIEQWSIPHWKLEKYWKKKVDIFFDNEFLVGSIRCGFEPTDPYLHAIIKDGDGTWHIDLLDPRANMQKFKTIPIEKRNGGFLSQFVPLNYGQGYLCVGYNHMKLIDDSNGEWKKIILREEESKLAIVHNVCILKKKFLAVRGNDHVRLYKL</sequence>
<accession>A0A814API2</accession>
<dbReference type="AlphaFoldDB" id="A0A814API2"/>
<dbReference type="Proteomes" id="UP000682733">
    <property type="component" value="Unassembled WGS sequence"/>
</dbReference>
<dbReference type="InterPro" id="IPR036322">
    <property type="entry name" value="WD40_repeat_dom_sf"/>
</dbReference>
<gene>
    <name evidence="1" type="ORF">GPM918_LOCUS9456</name>
    <name evidence="2" type="ORF">OVA965_LOCUS11776</name>
    <name evidence="3" type="ORF">SRO942_LOCUS9457</name>
    <name evidence="4" type="ORF">TMI583_LOCUS11780</name>
</gene>
<dbReference type="EMBL" id="CAJOBC010001762">
    <property type="protein sequence ID" value="CAF3697143.1"/>
    <property type="molecule type" value="Genomic_DNA"/>
</dbReference>
<protein>
    <submittedName>
        <fullName evidence="1">Uncharacterized protein</fullName>
    </submittedName>
</protein>
<evidence type="ECO:0000313" key="5">
    <source>
        <dbReference type="Proteomes" id="UP000663829"/>
    </source>
</evidence>
<comment type="caution">
    <text evidence="1">The sequence shown here is derived from an EMBL/GenBank/DDBJ whole genome shotgun (WGS) entry which is preliminary data.</text>
</comment>
<feature type="non-terminal residue" evidence="1">
    <location>
        <position position="1"/>
    </location>
</feature>
<dbReference type="EMBL" id="CAJNOQ010001762">
    <property type="protein sequence ID" value="CAF0917159.1"/>
    <property type="molecule type" value="Genomic_DNA"/>
</dbReference>
<dbReference type="SUPFAM" id="SSF50978">
    <property type="entry name" value="WD40 repeat-like"/>
    <property type="match status" value="1"/>
</dbReference>
<name>A0A814API2_9BILA</name>
<organism evidence="1 5">
    <name type="scientific">Didymodactylos carnosus</name>
    <dbReference type="NCBI Taxonomy" id="1234261"/>
    <lineage>
        <taxon>Eukaryota</taxon>
        <taxon>Metazoa</taxon>
        <taxon>Spiralia</taxon>
        <taxon>Gnathifera</taxon>
        <taxon>Rotifera</taxon>
        <taxon>Eurotatoria</taxon>
        <taxon>Bdelloidea</taxon>
        <taxon>Philodinida</taxon>
        <taxon>Philodinidae</taxon>
        <taxon>Didymodactylos</taxon>
    </lineage>
</organism>
<dbReference type="EMBL" id="CAJNOK010004621">
    <property type="protein sequence ID" value="CAF0943765.1"/>
    <property type="molecule type" value="Genomic_DNA"/>
</dbReference>
<evidence type="ECO:0000313" key="1">
    <source>
        <dbReference type="EMBL" id="CAF0917159.1"/>
    </source>
</evidence>
<reference evidence="1" key="1">
    <citation type="submission" date="2021-02" db="EMBL/GenBank/DDBJ databases">
        <authorList>
            <person name="Nowell W R."/>
        </authorList>
    </citation>
    <scope>NUCLEOTIDE SEQUENCE</scope>
</reference>
<dbReference type="Proteomes" id="UP000663829">
    <property type="component" value="Unassembled WGS sequence"/>
</dbReference>
<dbReference type="Proteomes" id="UP000681722">
    <property type="component" value="Unassembled WGS sequence"/>
</dbReference>
<proteinExistence type="predicted"/>
<evidence type="ECO:0000313" key="3">
    <source>
        <dbReference type="EMBL" id="CAF3697143.1"/>
    </source>
</evidence>
<dbReference type="Proteomes" id="UP000677228">
    <property type="component" value="Unassembled WGS sequence"/>
</dbReference>
<keyword evidence="5" id="KW-1185">Reference proteome</keyword>
<dbReference type="EMBL" id="CAJOBA010004626">
    <property type="protein sequence ID" value="CAF3718537.1"/>
    <property type="molecule type" value="Genomic_DNA"/>
</dbReference>
<evidence type="ECO:0000313" key="2">
    <source>
        <dbReference type="EMBL" id="CAF0943765.1"/>
    </source>
</evidence>
<evidence type="ECO:0000313" key="4">
    <source>
        <dbReference type="EMBL" id="CAF3718537.1"/>
    </source>
</evidence>